<evidence type="ECO:0000313" key="2">
    <source>
        <dbReference type="Proteomes" id="UP000813385"/>
    </source>
</evidence>
<dbReference type="Proteomes" id="UP000813385">
    <property type="component" value="Unassembled WGS sequence"/>
</dbReference>
<keyword evidence="2" id="KW-1185">Reference proteome</keyword>
<name>A0A8K0TRC9_9PEZI</name>
<dbReference type="AlphaFoldDB" id="A0A8K0TRC9"/>
<protein>
    <submittedName>
        <fullName evidence="1">Uncharacterized protein</fullName>
    </submittedName>
</protein>
<comment type="caution">
    <text evidence="1">The sequence shown here is derived from an EMBL/GenBank/DDBJ whole genome shotgun (WGS) entry which is preliminary data.</text>
</comment>
<sequence length="222" mass="24545">MTPRRALLLPATRTPPCRLVPPTWPLPPLSAPWSRPSSRPFKRQDDEREMNLFFSRARHYANWTRRRRSDGASRRRDTFFFTYTPLPSPTNSTMRTSTSHLFCTSHRILRCDILPFSPGARLALVTRRGIWTPLHLRSVSPAEDPPAWHGIALYPSASLVVDFSLPPRAPLPAQVSPPNLPVESSSSFPGLGPGTMAACVLLMDGGDGGQVNASETPRGANL</sequence>
<proteinExistence type="predicted"/>
<accession>A0A8K0TRC9</accession>
<dbReference type="EMBL" id="JAGPXD010000001">
    <property type="protein sequence ID" value="KAH7376973.1"/>
    <property type="molecule type" value="Genomic_DNA"/>
</dbReference>
<gene>
    <name evidence="1" type="ORF">B0T11DRAFT_347260</name>
</gene>
<organism evidence="1 2">
    <name type="scientific">Plectosphaerella cucumerina</name>
    <dbReference type="NCBI Taxonomy" id="40658"/>
    <lineage>
        <taxon>Eukaryota</taxon>
        <taxon>Fungi</taxon>
        <taxon>Dikarya</taxon>
        <taxon>Ascomycota</taxon>
        <taxon>Pezizomycotina</taxon>
        <taxon>Sordariomycetes</taxon>
        <taxon>Hypocreomycetidae</taxon>
        <taxon>Glomerellales</taxon>
        <taxon>Plectosphaerellaceae</taxon>
        <taxon>Plectosphaerella</taxon>
    </lineage>
</organism>
<evidence type="ECO:0000313" key="1">
    <source>
        <dbReference type="EMBL" id="KAH7376973.1"/>
    </source>
</evidence>
<reference evidence="1" key="1">
    <citation type="journal article" date="2021" name="Nat. Commun.">
        <title>Genetic determinants of endophytism in the Arabidopsis root mycobiome.</title>
        <authorList>
            <person name="Mesny F."/>
            <person name="Miyauchi S."/>
            <person name="Thiergart T."/>
            <person name="Pickel B."/>
            <person name="Atanasova L."/>
            <person name="Karlsson M."/>
            <person name="Huettel B."/>
            <person name="Barry K.W."/>
            <person name="Haridas S."/>
            <person name="Chen C."/>
            <person name="Bauer D."/>
            <person name="Andreopoulos W."/>
            <person name="Pangilinan J."/>
            <person name="LaButti K."/>
            <person name="Riley R."/>
            <person name="Lipzen A."/>
            <person name="Clum A."/>
            <person name="Drula E."/>
            <person name="Henrissat B."/>
            <person name="Kohler A."/>
            <person name="Grigoriev I.V."/>
            <person name="Martin F.M."/>
            <person name="Hacquard S."/>
        </authorList>
    </citation>
    <scope>NUCLEOTIDE SEQUENCE</scope>
    <source>
        <strain evidence="1">MPI-CAGE-AT-0016</strain>
    </source>
</reference>